<feature type="region of interest" description="Disordered" evidence="1">
    <location>
        <begin position="134"/>
        <end position="222"/>
    </location>
</feature>
<evidence type="ECO:0000313" key="3">
    <source>
        <dbReference type="EMBL" id="GIL29921.1"/>
    </source>
</evidence>
<sequence>MMAEASKTQRVEDIARLGIMGAIGVMAGAASFTHMHDWTMQALPHGTADWFGWANAVASELMPTCALLEIRRKRRSGGSIGYPVALLVASGLLSLGAQVSQAGDSLTSKGLAALPALAFMLLVKLVFSGLPHGTPASQASADEDAADHQHQTSAGDHRGMPHALVADGPHDREEDTDPRDRQTELAQHIPAVADGPQGVPARSAHDQNVAAPGPVTPRPIVPSAPVVPGRVNGRPVVVGR</sequence>
<feature type="compositionally biased region" description="Basic and acidic residues" evidence="1">
    <location>
        <begin position="168"/>
        <end position="183"/>
    </location>
</feature>
<keyword evidence="2" id="KW-0472">Membrane</keyword>
<feature type="transmembrane region" description="Helical" evidence="2">
    <location>
        <begin position="111"/>
        <end position="130"/>
    </location>
</feature>
<dbReference type="EMBL" id="BOPO01000110">
    <property type="protein sequence ID" value="GIL29921.1"/>
    <property type="molecule type" value="Genomic_DNA"/>
</dbReference>
<accession>A0A8J4AE34</accession>
<protein>
    <recommendedName>
        <fullName evidence="5">DUF2637 domain-containing protein</fullName>
    </recommendedName>
</protein>
<comment type="caution">
    <text evidence="3">The sequence shown here is derived from an EMBL/GenBank/DDBJ whole genome shotgun (WGS) entry which is preliminary data.</text>
</comment>
<evidence type="ECO:0000256" key="1">
    <source>
        <dbReference type="SAM" id="MobiDB-lite"/>
    </source>
</evidence>
<name>A0A8J4AE34_9ACTN</name>
<evidence type="ECO:0000256" key="2">
    <source>
        <dbReference type="SAM" id="Phobius"/>
    </source>
</evidence>
<dbReference type="Proteomes" id="UP000614996">
    <property type="component" value="Unassembled WGS sequence"/>
</dbReference>
<reference evidence="4" key="1">
    <citation type="journal article" date="2021" name="Int. J. Syst. Evol. Microbiol.">
        <title>Actinocatenispora comari sp. nov., an endophytic actinomycete isolated from aerial parts of Comarum salesowianum.</title>
        <authorList>
            <person name="Oyunbileg N."/>
            <person name="Iizaka Y."/>
            <person name="Hamada M."/>
            <person name="Davaapurev B.O."/>
            <person name="Fukumoto A."/>
            <person name="Tsetseg B."/>
            <person name="Kato F."/>
            <person name="Tamura T."/>
            <person name="Batkhuu J."/>
            <person name="Anzai Y."/>
        </authorList>
    </citation>
    <scope>NUCLEOTIDE SEQUENCE [LARGE SCALE GENOMIC DNA]</scope>
    <source>
        <strain evidence="4">NUM-2625</strain>
    </source>
</reference>
<proteinExistence type="predicted"/>
<organism evidence="3 4">
    <name type="scientific">Actinocatenispora comari</name>
    <dbReference type="NCBI Taxonomy" id="2807577"/>
    <lineage>
        <taxon>Bacteria</taxon>
        <taxon>Bacillati</taxon>
        <taxon>Actinomycetota</taxon>
        <taxon>Actinomycetes</taxon>
        <taxon>Micromonosporales</taxon>
        <taxon>Micromonosporaceae</taxon>
        <taxon>Actinocatenispora</taxon>
    </lineage>
</organism>
<feature type="compositionally biased region" description="Basic and acidic residues" evidence="1">
    <location>
        <begin position="146"/>
        <end position="159"/>
    </location>
</feature>
<feature type="transmembrane region" description="Helical" evidence="2">
    <location>
        <begin position="14"/>
        <end position="35"/>
    </location>
</feature>
<keyword evidence="4" id="KW-1185">Reference proteome</keyword>
<gene>
    <name evidence="3" type="ORF">NUM_51750</name>
</gene>
<feature type="transmembrane region" description="Helical" evidence="2">
    <location>
        <begin position="80"/>
        <end position="99"/>
    </location>
</feature>
<feature type="transmembrane region" description="Helical" evidence="2">
    <location>
        <begin position="50"/>
        <end position="68"/>
    </location>
</feature>
<evidence type="ECO:0000313" key="4">
    <source>
        <dbReference type="Proteomes" id="UP000614996"/>
    </source>
</evidence>
<evidence type="ECO:0008006" key="5">
    <source>
        <dbReference type="Google" id="ProtNLM"/>
    </source>
</evidence>
<keyword evidence="2" id="KW-1133">Transmembrane helix</keyword>
<dbReference type="AlphaFoldDB" id="A0A8J4AE34"/>
<keyword evidence="2" id="KW-0812">Transmembrane</keyword>